<sequence length="330" mass="37514">MSSGAYTAVTDDVQMTIDETSGGDRWDDTGPIIGELRDRPAVSITLREILIDPHLRVNQRIFCLGTFFLLCTIVVILFIFLLVGFNRVMTDIDIQEHQSKQGLYMIPNFGTGVYNNILNLKRDNVAKGRYVEIIRDYLEAYKKEQLSRANFTKQCSSMEKPPHAWCEFPLKVFEDAGCTAVNRYGYDSGEPCLLFELKLETIWTPRFTSNVTELPFRCDAYDHLAMRMNTNIKYIPLSNGSSSQYGGFPLNKIPSRAISDNEGRDVSDENGETLYDQPPLIMVKLRLSRSKHTTVHCYIANKSPDTSILNLSQMPGNRAVQFDILYPYGE</sequence>
<evidence type="ECO:0000313" key="8">
    <source>
        <dbReference type="EMBL" id="EYC29074.1"/>
    </source>
</evidence>
<keyword evidence="9" id="KW-1185">Reference proteome</keyword>
<name>A0A016VNE2_9BILA</name>
<gene>
    <name evidence="8" type="primary">Acey_s0006.g2773</name>
    <name evidence="8" type="ORF">Y032_0006g2773</name>
</gene>
<dbReference type="GO" id="GO:0030007">
    <property type="term" value="P:intracellular potassium ion homeostasis"/>
    <property type="evidence" value="ECO:0007669"/>
    <property type="project" value="TreeGrafter"/>
</dbReference>
<keyword evidence="3 7" id="KW-0812">Transmembrane</keyword>
<keyword evidence="4" id="KW-0735">Signal-anchor</keyword>
<protein>
    <recommendedName>
        <fullName evidence="10">Sodium / potassium ATPase beta chain</fullName>
    </recommendedName>
</protein>
<dbReference type="OrthoDB" id="5912413at2759"/>
<dbReference type="GO" id="GO:1990573">
    <property type="term" value="P:potassium ion import across plasma membrane"/>
    <property type="evidence" value="ECO:0007669"/>
    <property type="project" value="TreeGrafter"/>
</dbReference>
<evidence type="ECO:0008006" key="10">
    <source>
        <dbReference type="Google" id="ProtNLM"/>
    </source>
</evidence>
<dbReference type="InterPro" id="IPR038702">
    <property type="entry name" value="Na/K_ATPase_sub_beta_sf"/>
</dbReference>
<dbReference type="Gene3D" id="2.60.40.1660">
    <property type="entry name" value="Na, k-atpase alpha subunit"/>
    <property type="match status" value="1"/>
</dbReference>
<organism evidence="8 9">
    <name type="scientific">Ancylostoma ceylanicum</name>
    <dbReference type="NCBI Taxonomy" id="53326"/>
    <lineage>
        <taxon>Eukaryota</taxon>
        <taxon>Metazoa</taxon>
        <taxon>Ecdysozoa</taxon>
        <taxon>Nematoda</taxon>
        <taxon>Chromadorea</taxon>
        <taxon>Rhabditida</taxon>
        <taxon>Rhabditina</taxon>
        <taxon>Rhabditomorpha</taxon>
        <taxon>Strongyloidea</taxon>
        <taxon>Ancylostomatidae</taxon>
        <taxon>Ancylostomatinae</taxon>
        <taxon>Ancylostoma</taxon>
    </lineage>
</organism>
<dbReference type="Pfam" id="PF00287">
    <property type="entry name" value="Na_K-ATPase"/>
    <property type="match status" value="1"/>
</dbReference>
<dbReference type="GO" id="GO:0005890">
    <property type="term" value="C:sodium:potassium-exchanging ATPase complex"/>
    <property type="evidence" value="ECO:0007669"/>
    <property type="project" value="InterPro"/>
</dbReference>
<proteinExistence type="inferred from homology"/>
<feature type="transmembrane region" description="Helical" evidence="7">
    <location>
        <begin position="61"/>
        <end position="85"/>
    </location>
</feature>
<dbReference type="AlphaFoldDB" id="A0A016VNE2"/>
<comment type="similarity">
    <text evidence="2">Belongs to the X(+)/potassium ATPases subunit beta family.</text>
</comment>
<comment type="caution">
    <text evidence="8">The sequence shown here is derived from an EMBL/GenBank/DDBJ whole genome shotgun (WGS) entry which is preliminary data.</text>
</comment>
<dbReference type="GO" id="GO:0006883">
    <property type="term" value="P:intracellular sodium ion homeostasis"/>
    <property type="evidence" value="ECO:0007669"/>
    <property type="project" value="TreeGrafter"/>
</dbReference>
<comment type="subcellular location">
    <subcellularLocation>
        <location evidence="1">Membrane</location>
        <topology evidence="1">Single-pass type II membrane protein</topology>
    </subcellularLocation>
</comment>
<dbReference type="PANTHER" id="PTHR11523:SF28">
    <property type="entry name" value="NA_K-ATPASE BETA SUBUNIT ISOFORM 4-RELATED"/>
    <property type="match status" value="1"/>
</dbReference>
<accession>A0A016VNE2</accession>
<evidence type="ECO:0000256" key="6">
    <source>
        <dbReference type="ARBA" id="ARBA00023136"/>
    </source>
</evidence>
<evidence type="ECO:0000313" key="9">
    <source>
        <dbReference type="Proteomes" id="UP000024635"/>
    </source>
</evidence>
<keyword evidence="6 7" id="KW-0472">Membrane</keyword>
<keyword evidence="5 7" id="KW-1133">Transmembrane helix</keyword>
<evidence type="ECO:0000256" key="2">
    <source>
        <dbReference type="ARBA" id="ARBA00005876"/>
    </source>
</evidence>
<dbReference type="PANTHER" id="PTHR11523">
    <property type="entry name" value="SODIUM/POTASSIUM-DEPENDENT ATPASE BETA SUBUNIT"/>
    <property type="match status" value="1"/>
</dbReference>
<dbReference type="GO" id="GO:0001671">
    <property type="term" value="F:ATPase activator activity"/>
    <property type="evidence" value="ECO:0007669"/>
    <property type="project" value="TreeGrafter"/>
</dbReference>
<evidence type="ECO:0000256" key="7">
    <source>
        <dbReference type="SAM" id="Phobius"/>
    </source>
</evidence>
<evidence type="ECO:0000256" key="3">
    <source>
        <dbReference type="ARBA" id="ARBA00022692"/>
    </source>
</evidence>
<evidence type="ECO:0000256" key="1">
    <source>
        <dbReference type="ARBA" id="ARBA00004606"/>
    </source>
</evidence>
<reference evidence="9" key="1">
    <citation type="journal article" date="2015" name="Nat. Genet.">
        <title>The genome and transcriptome of the zoonotic hookworm Ancylostoma ceylanicum identify infection-specific gene families.</title>
        <authorList>
            <person name="Schwarz E.M."/>
            <person name="Hu Y."/>
            <person name="Antoshechkin I."/>
            <person name="Miller M.M."/>
            <person name="Sternberg P.W."/>
            <person name="Aroian R.V."/>
        </authorList>
    </citation>
    <scope>NUCLEOTIDE SEQUENCE</scope>
    <source>
        <strain evidence="9">HY135</strain>
    </source>
</reference>
<evidence type="ECO:0000256" key="5">
    <source>
        <dbReference type="ARBA" id="ARBA00022989"/>
    </source>
</evidence>
<dbReference type="EMBL" id="JARK01001342">
    <property type="protein sequence ID" value="EYC29074.1"/>
    <property type="molecule type" value="Genomic_DNA"/>
</dbReference>
<dbReference type="STRING" id="53326.A0A016VNE2"/>
<evidence type="ECO:0000256" key="4">
    <source>
        <dbReference type="ARBA" id="ARBA00022968"/>
    </source>
</evidence>
<dbReference type="InterPro" id="IPR000402">
    <property type="entry name" value="Na/K_ATPase_sub_beta"/>
</dbReference>
<dbReference type="GO" id="GO:0036376">
    <property type="term" value="P:sodium ion export across plasma membrane"/>
    <property type="evidence" value="ECO:0007669"/>
    <property type="project" value="TreeGrafter"/>
</dbReference>
<dbReference type="Proteomes" id="UP000024635">
    <property type="component" value="Unassembled WGS sequence"/>
</dbReference>